<sequence>MENSPLGTNFKSYELNKAINYYLLDPHQYQITKFTYNNDPVPELLGPPGTLNCKVPKIDNEGLVYRDVNFEKLIPAYTATSKSVNDFPAQSYHRFLANNGYFNPYEGIDNTDLWYYGTSGALSGAGLNVQETNHIILAEVQRGGLNTNNLAKYSSIKDSTCEFFNYNNNSRNDVSPYRFDSNYCRNIGINSPTSGTMP</sequence>
<dbReference type="EMBL" id="MN740136">
    <property type="protein sequence ID" value="QHT89121.1"/>
    <property type="molecule type" value="Genomic_DNA"/>
</dbReference>
<name>A0A6C0I7Z8_9ZZZZ</name>
<organism evidence="1">
    <name type="scientific">viral metagenome</name>
    <dbReference type="NCBI Taxonomy" id="1070528"/>
    <lineage>
        <taxon>unclassified sequences</taxon>
        <taxon>metagenomes</taxon>
        <taxon>organismal metagenomes</taxon>
    </lineage>
</organism>
<proteinExistence type="predicted"/>
<dbReference type="AlphaFoldDB" id="A0A6C0I7Z8"/>
<accession>A0A6C0I7Z8</accession>
<protein>
    <submittedName>
        <fullName evidence="1">Uncharacterized protein</fullName>
    </submittedName>
</protein>
<reference evidence="1" key="1">
    <citation type="journal article" date="2020" name="Nature">
        <title>Giant virus diversity and host interactions through global metagenomics.</title>
        <authorList>
            <person name="Schulz F."/>
            <person name="Roux S."/>
            <person name="Paez-Espino D."/>
            <person name="Jungbluth S."/>
            <person name="Walsh D.A."/>
            <person name="Denef V.J."/>
            <person name="McMahon K.D."/>
            <person name="Konstantinidis K.T."/>
            <person name="Eloe-Fadrosh E.A."/>
            <person name="Kyrpides N.C."/>
            <person name="Woyke T."/>
        </authorList>
    </citation>
    <scope>NUCLEOTIDE SEQUENCE</scope>
    <source>
        <strain evidence="1">GVMAG-M-3300023184-53</strain>
    </source>
</reference>
<evidence type="ECO:0000313" key="1">
    <source>
        <dbReference type="EMBL" id="QHT89121.1"/>
    </source>
</evidence>